<gene>
    <name evidence="2" type="ORF">FHL15_004334</name>
</gene>
<dbReference type="Proteomes" id="UP000319160">
    <property type="component" value="Unassembled WGS sequence"/>
</dbReference>
<dbReference type="OrthoDB" id="3907216at2759"/>
<evidence type="ECO:0000313" key="3">
    <source>
        <dbReference type="Proteomes" id="UP000319160"/>
    </source>
</evidence>
<dbReference type="EMBL" id="VFLP01000019">
    <property type="protein sequence ID" value="TRX94873.1"/>
    <property type="molecule type" value="Genomic_DNA"/>
</dbReference>
<sequence length="236" mass="26610">MASLAAQLRGSCRCGRNQYAIQVPSAPSDLAQVIFDYDTNHRLSLASPLPAFIRVPLHWYHSEVFPFFPDESRATIRRLYTHPNERHAQRSFCGYCGTPLSYWSEQPSSEAEYIKLTLGSLLTEDLHNLQELGLIPDDTEQDEMEVVPTTVPRPSRELIGRDITSIPWFDSLISGSRLGRMHTKRGVQQSRDGTSWVEFEITEWTANDDNEGGEGEAYASESSSSTGKRKRVEATQ</sequence>
<feature type="compositionally biased region" description="Low complexity" evidence="1">
    <location>
        <begin position="216"/>
        <end position="226"/>
    </location>
</feature>
<dbReference type="Gene3D" id="2.170.150.70">
    <property type="match status" value="1"/>
</dbReference>
<dbReference type="AlphaFoldDB" id="A0A553I3V8"/>
<evidence type="ECO:0000313" key="2">
    <source>
        <dbReference type="EMBL" id="TRX94873.1"/>
    </source>
</evidence>
<proteinExistence type="predicted"/>
<organism evidence="2 3">
    <name type="scientific">Xylaria flabelliformis</name>
    <dbReference type="NCBI Taxonomy" id="2512241"/>
    <lineage>
        <taxon>Eukaryota</taxon>
        <taxon>Fungi</taxon>
        <taxon>Dikarya</taxon>
        <taxon>Ascomycota</taxon>
        <taxon>Pezizomycotina</taxon>
        <taxon>Sordariomycetes</taxon>
        <taxon>Xylariomycetidae</taxon>
        <taxon>Xylariales</taxon>
        <taxon>Xylariaceae</taxon>
        <taxon>Xylaria</taxon>
    </lineage>
</organism>
<feature type="region of interest" description="Disordered" evidence="1">
    <location>
        <begin position="204"/>
        <end position="236"/>
    </location>
</feature>
<evidence type="ECO:0000256" key="1">
    <source>
        <dbReference type="SAM" id="MobiDB-lite"/>
    </source>
</evidence>
<name>A0A553I3V8_9PEZI</name>
<comment type="caution">
    <text evidence="2">The sequence shown here is derived from an EMBL/GenBank/DDBJ whole genome shotgun (WGS) entry which is preliminary data.</text>
</comment>
<feature type="compositionally biased region" description="Basic residues" evidence="1">
    <location>
        <begin position="227"/>
        <end position="236"/>
    </location>
</feature>
<dbReference type="STRING" id="2512241.A0A553I3V8"/>
<evidence type="ECO:0008006" key="4">
    <source>
        <dbReference type="Google" id="ProtNLM"/>
    </source>
</evidence>
<accession>A0A553I3V8</accession>
<keyword evidence="3" id="KW-1185">Reference proteome</keyword>
<reference evidence="3" key="1">
    <citation type="submission" date="2019-06" db="EMBL/GenBank/DDBJ databases">
        <title>Draft genome sequence of the griseofulvin-producing fungus Xylaria cubensis strain G536.</title>
        <authorList>
            <person name="Mead M.E."/>
            <person name="Raja H.A."/>
            <person name="Steenwyk J.L."/>
            <person name="Knowles S.L."/>
            <person name="Oberlies N.H."/>
            <person name="Rokas A."/>
        </authorList>
    </citation>
    <scope>NUCLEOTIDE SEQUENCE [LARGE SCALE GENOMIC DNA]</scope>
    <source>
        <strain evidence="3">G536</strain>
    </source>
</reference>
<protein>
    <recommendedName>
        <fullName evidence="4">CENP-V/GFA domain-containing protein</fullName>
    </recommendedName>
</protein>